<dbReference type="FunCoup" id="G5C423">
    <property type="interactions" value="25"/>
</dbReference>
<dbReference type="SMART" id="SM00546">
    <property type="entry name" value="CUE"/>
    <property type="match status" value="1"/>
</dbReference>
<evidence type="ECO:0000313" key="3">
    <source>
        <dbReference type="EMBL" id="EHB16284.1"/>
    </source>
</evidence>
<dbReference type="Proteomes" id="UP000006813">
    <property type="component" value="Unassembled WGS sequence"/>
</dbReference>
<dbReference type="GO" id="GO:0043130">
    <property type="term" value="F:ubiquitin binding"/>
    <property type="evidence" value="ECO:0007669"/>
    <property type="project" value="InterPro"/>
</dbReference>
<feature type="region of interest" description="Disordered" evidence="1">
    <location>
        <begin position="397"/>
        <end position="416"/>
    </location>
</feature>
<sequence length="416" mass="46540">MRHMGCALERAVCTPHKERALVQESHSLGSSPSSAGTEPCELQPLHYLEVRSRGFSCFPGHGTPECMWGHLGMWVRPSRSRLQDARVELNNSRPARQVRRLEFNQAMDDFKTMFPNMDYDIIECVLRANSGAVDATIDQLLQMNLEGGGGSAEEDSSDSEDSIPPEILERTLEPDSSDEEPPPVYSPPAYHMHMFDRPYPPTPPPRTDVLGSGPSASQRRYRNWNPPLLGNLPDDFLRILPQQLDSIQGNSRCAKSVSREGGLPPTAGDQDSRWKQYLEDERIALFLQNEEFMKELQRNRDFLLALERDRLKYESQKSKSSNVAVGDDFGFPSSVPGNSDANPAVSEDALFRDKLKHMGKLRVSLLDSFPEWLGGGGPAASTANLLDDVDGHACDEDFRGRRQETPKMEEALREGQ</sequence>
<organism evidence="3 4">
    <name type="scientific">Heterocephalus glaber</name>
    <name type="common">Naked mole rat</name>
    <dbReference type="NCBI Taxonomy" id="10181"/>
    <lineage>
        <taxon>Eukaryota</taxon>
        <taxon>Metazoa</taxon>
        <taxon>Chordata</taxon>
        <taxon>Craniata</taxon>
        <taxon>Vertebrata</taxon>
        <taxon>Euteleostomi</taxon>
        <taxon>Mammalia</taxon>
        <taxon>Eutheria</taxon>
        <taxon>Euarchontoglires</taxon>
        <taxon>Glires</taxon>
        <taxon>Rodentia</taxon>
        <taxon>Hystricomorpha</taxon>
        <taxon>Bathyergidae</taxon>
        <taxon>Heterocephalus</taxon>
    </lineage>
</organism>
<reference evidence="3 4" key="1">
    <citation type="journal article" date="2011" name="Nature">
        <title>Genome sequencing reveals insights into physiology and longevity of the naked mole rat.</title>
        <authorList>
            <person name="Kim E.B."/>
            <person name="Fang X."/>
            <person name="Fushan A.A."/>
            <person name="Huang Z."/>
            <person name="Lobanov A.V."/>
            <person name="Han L."/>
            <person name="Marino S.M."/>
            <person name="Sun X."/>
            <person name="Turanov A.A."/>
            <person name="Yang P."/>
            <person name="Yim S.H."/>
            <person name="Zhao X."/>
            <person name="Kasaikina M.V."/>
            <person name="Stoletzki N."/>
            <person name="Peng C."/>
            <person name="Polak P."/>
            <person name="Xiong Z."/>
            <person name="Kiezun A."/>
            <person name="Zhu Y."/>
            <person name="Chen Y."/>
            <person name="Kryukov G.V."/>
            <person name="Zhang Q."/>
            <person name="Peshkin L."/>
            <person name="Yang L."/>
            <person name="Bronson R.T."/>
            <person name="Buffenstein R."/>
            <person name="Wang B."/>
            <person name="Han C."/>
            <person name="Li Q."/>
            <person name="Chen L."/>
            <person name="Zhao W."/>
            <person name="Sunyaev S.R."/>
            <person name="Park T.J."/>
            <person name="Zhang G."/>
            <person name="Wang J."/>
            <person name="Gladyshev V.N."/>
        </authorList>
    </citation>
    <scope>NUCLEOTIDE SEQUENCE [LARGE SCALE GENOMIC DNA]</scope>
</reference>
<feature type="domain" description="CUE" evidence="2">
    <location>
        <begin position="102"/>
        <end position="145"/>
    </location>
</feature>
<name>G5C423_HETGA</name>
<feature type="region of interest" description="Disordered" evidence="1">
    <location>
        <begin position="251"/>
        <end position="272"/>
    </location>
</feature>
<dbReference type="InterPro" id="IPR009060">
    <property type="entry name" value="UBA-like_sf"/>
</dbReference>
<dbReference type="EMBL" id="JH173268">
    <property type="protein sequence ID" value="EHB16284.1"/>
    <property type="molecule type" value="Genomic_DNA"/>
</dbReference>
<evidence type="ECO:0000256" key="1">
    <source>
        <dbReference type="SAM" id="MobiDB-lite"/>
    </source>
</evidence>
<protein>
    <submittedName>
        <fullName evidence="3">CUE domain-containing protein 1</fullName>
    </submittedName>
</protein>
<dbReference type="InParanoid" id="G5C423"/>
<dbReference type="PROSITE" id="PS51140">
    <property type="entry name" value="CUE"/>
    <property type="match status" value="1"/>
</dbReference>
<dbReference type="STRING" id="10181.G5C423"/>
<dbReference type="Gene3D" id="1.10.8.10">
    <property type="entry name" value="DNA helicase RuvA subunit, C-terminal domain"/>
    <property type="match status" value="1"/>
</dbReference>
<evidence type="ECO:0000259" key="2">
    <source>
        <dbReference type="PROSITE" id="PS51140"/>
    </source>
</evidence>
<dbReference type="InterPro" id="IPR040192">
    <property type="entry name" value="CUEDC1"/>
</dbReference>
<dbReference type="CDD" id="cd14366">
    <property type="entry name" value="CUE_CUED1"/>
    <property type="match status" value="1"/>
</dbReference>
<dbReference type="PANTHER" id="PTHR13467">
    <property type="entry name" value="CUE DOMAIN CONTAINING PROTEIN 1"/>
    <property type="match status" value="1"/>
</dbReference>
<dbReference type="SUPFAM" id="SSF46934">
    <property type="entry name" value="UBA-like"/>
    <property type="match status" value="1"/>
</dbReference>
<dbReference type="AlphaFoldDB" id="G5C423"/>
<dbReference type="InterPro" id="IPR003892">
    <property type="entry name" value="CUE"/>
</dbReference>
<proteinExistence type="predicted"/>
<dbReference type="InterPro" id="IPR040195">
    <property type="entry name" value="CUE_CUED1"/>
</dbReference>
<gene>
    <name evidence="3" type="ORF">GW7_02966</name>
</gene>
<accession>G5C423</accession>
<dbReference type="PANTHER" id="PTHR13467:SF3">
    <property type="entry name" value="CUE DOMAIN-CONTAINING PROTEIN 1"/>
    <property type="match status" value="1"/>
</dbReference>
<feature type="region of interest" description="Disordered" evidence="1">
    <location>
        <begin position="170"/>
        <end position="222"/>
    </location>
</feature>
<evidence type="ECO:0000313" key="4">
    <source>
        <dbReference type="Proteomes" id="UP000006813"/>
    </source>
</evidence>
<dbReference type="Pfam" id="PF02845">
    <property type="entry name" value="CUE"/>
    <property type="match status" value="1"/>
</dbReference>